<reference evidence="6 7" key="1">
    <citation type="submission" date="2018-05" db="EMBL/GenBank/DDBJ databases">
        <title>Genomic Encyclopedia of Type Strains, Phase IV (KMG-IV): sequencing the most valuable type-strain genomes for metagenomic binning, comparative biology and taxonomic classification.</title>
        <authorList>
            <person name="Goeker M."/>
        </authorList>
    </citation>
    <scope>NUCLEOTIDE SEQUENCE [LARGE SCALE GENOMIC DNA]</scope>
    <source>
        <strain evidence="6 7">DSM 28816</strain>
    </source>
</reference>
<dbReference type="RefSeq" id="WP_110290149.1">
    <property type="nucleotide sequence ID" value="NZ_QICS01000001.1"/>
</dbReference>
<dbReference type="GO" id="GO:0004553">
    <property type="term" value="F:hydrolase activity, hydrolyzing O-glycosyl compounds"/>
    <property type="evidence" value="ECO:0007669"/>
    <property type="project" value="InterPro"/>
</dbReference>
<proteinExistence type="inferred from homology"/>
<accession>A0A318ES71</accession>
<evidence type="ECO:0000256" key="4">
    <source>
        <dbReference type="SAM" id="SignalP"/>
    </source>
</evidence>
<gene>
    <name evidence="6" type="ORF">C8E03_101415</name>
</gene>
<feature type="chain" id="PRO_5038559297" evidence="4">
    <location>
        <begin position="22"/>
        <end position="341"/>
    </location>
</feature>
<sequence length="341" mass="37791">MKKIFTCLFSAVILVSLCLCGNQIKSEAAKEAILPSQSANSSNGFYVSGTKLYDATGKEFVLRGINHAHTWYKGYLDTTLTAIANTGSNSVRIVLSNGQQWNKDDLNSIKSIINKCREKKLITILEVHDATGKYDLESLQKAADYWIEMKSALIGNEAYVILNIANEWYGGWDTATWKEGYLNIIPKLRDAGIKNTLMVDSAGWGQYAKSIEQYGQEILNSDSLRNTMFSIHMYGTAGKDAATIKANIDNVTNKNLCVVIGEFGQYHSDGDVDEDYIMSYCTQKNIGYMGWSWKGNSGGVEYLDIANQWDGSQLSSDWGEKLINGTNGIRKTSKICSVFGN</sequence>
<dbReference type="AlphaFoldDB" id="A0A318ES71"/>
<dbReference type="PANTHER" id="PTHR34142">
    <property type="entry name" value="ENDO-BETA-1,4-GLUCANASE A"/>
    <property type="match status" value="1"/>
</dbReference>
<dbReference type="EMBL" id="QICS01000001">
    <property type="protein sequence ID" value="PXV95785.1"/>
    <property type="molecule type" value="Genomic_DNA"/>
</dbReference>
<evidence type="ECO:0000256" key="2">
    <source>
        <dbReference type="ARBA" id="ARBA00023295"/>
    </source>
</evidence>
<evidence type="ECO:0000313" key="6">
    <source>
        <dbReference type="EMBL" id="PXV95785.1"/>
    </source>
</evidence>
<protein>
    <submittedName>
        <fullName evidence="6">Mannan endo-1,4-beta-mannosidase</fullName>
    </submittedName>
</protein>
<evidence type="ECO:0000256" key="3">
    <source>
        <dbReference type="RuleBase" id="RU361153"/>
    </source>
</evidence>
<comment type="caution">
    <text evidence="6">The sequence shown here is derived from an EMBL/GenBank/DDBJ whole genome shotgun (WGS) entry which is preliminary data.</text>
</comment>
<dbReference type="Proteomes" id="UP000247523">
    <property type="component" value="Unassembled WGS sequence"/>
</dbReference>
<organism evidence="6 7">
    <name type="scientific">Lachnotalea glycerini</name>
    <dbReference type="NCBI Taxonomy" id="1763509"/>
    <lineage>
        <taxon>Bacteria</taxon>
        <taxon>Bacillati</taxon>
        <taxon>Bacillota</taxon>
        <taxon>Clostridia</taxon>
        <taxon>Lachnospirales</taxon>
        <taxon>Lachnospiraceae</taxon>
        <taxon>Lachnotalea</taxon>
    </lineage>
</organism>
<comment type="similarity">
    <text evidence="3">Belongs to the glycosyl hydrolase 5 (cellulase A) family.</text>
</comment>
<keyword evidence="1 3" id="KW-0378">Hydrolase</keyword>
<feature type="signal peptide" evidence="4">
    <location>
        <begin position="1"/>
        <end position="21"/>
    </location>
</feature>
<evidence type="ECO:0000256" key="1">
    <source>
        <dbReference type="ARBA" id="ARBA00022801"/>
    </source>
</evidence>
<dbReference type="InterPro" id="IPR017853">
    <property type="entry name" value="GH"/>
</dbReference>
<evidence type="ECO:0000259" key="5">
    <source>
        <dbReference type="Pfam" id="PF00150"/>
    </source>
</evidence>
<keyword evidence="4" id="KW-0732">Signal</keyword>
<feature type="domain" description="Glycoside hydrolase family 5" evidence="5">
    <location>
        <begin position="54"/>
        <end position="297"/>
    </location>
</feature>
<dbReference type="GO" id="GO:0009251">
    <property type="term" value="P:glucan catabolic process"/>
    <property type="evidence" value="ECO:0007669"/>
    <property type="project" value="TreeGrafter"/>
</dbReference>
<dbReference type="SUPFAM" id="SSF51445">
    <property type="entry name" value="(Trans)glycosidases"/>
    <property type="match status" value="1"/>
</dbReference>
<dbReference type="PANTHER" id="PTHR34142:SF1">
    <property type="entry name" value="GLYCOSIDE HYDROLASE FAMILY 5 DOMAIN-CONTAINING PROTEIN"/>
    <property type="match status" value="1"/>
</dbReference>
<dbReference type="Gene3D" id="3.20.20.80">
    <property type="entry name" value="Glycosidases"/>
    <property type="match status" value="1"/>
</dbReference>
<dbReference type="Pfam" id="PF00150">
    <property type="entry name" value="Cellulase"/>
    <property type="match status" value="1"/>
</dbReference>
<keyword evidence="2 3" id="KW-0326">Glycosidase</keyword>
<evidence type="ECO:0000313" key="7">
    <source>
        <dbReference type="Proteomes" id="UP000247523"/>
    </source>
</evidence>
<dbReference type="InterPro" id="IPR001547">
    <property type="entry name" value="Glyco_hydro_5"/>
</dbReference>
<name>A0A318ES71_9FIRM</name>